<dbReference type="eggNOG" id="COG3415">
    <property type="taxonomic scope" value="Bacteria"/>
</dbReference>
<dbReference type="STRING" id="375.BKD09_RS44215"/>
<evidence type="ECO:0000313" key="6">
    <source>
        <dbReference type="Proteomes" id="UP001549291"/>
    </source>
</evidence>
<evidence type="ECO:0000313" key="5">
    <source>
        <dbReference type="Proteomes" id="UP000181962"/>
    </source>
</evidence>
<dbReference type="EMBL" id="JRPN01000082">
    <property type="protein sequence ID" value="KGT72984.1"/>
    <property type="molecule type" value="Genomic_DNA"/>
</dbReference>
<dbReference type="Proteomes" id="UP000181962">
    <property type="component" value="Chromosome"/>
</dbReference>
<gene>
    <name evidence="3" type="ORF">ABIF63_009274</name>
    <name evidence="1" type="ORF">BKD09_44215</name>
    <name evidence="2" type="ORF">MA20_47070</name>
</gene>
<accession>A0A0A3XIC3</accession>
<dbReference type="KEGG" id="bjp:RN69_39550"/>
<dbReference type="EMBL" id="CP017637">
    <property type="protein sequence ID" value="APG15322.1"/>
    <property type="molecule type" value="Genomic_DNA"/>
</dbReference>
<dbReference type="Proteomes" id="UP001549291">
    <property type="component" value="Unassembled WGS sequence"/>
</dbReference>
<sequence length="63" mass="6918">MTLAELAEHFDMHPNQITQWKSQLQEAAAEVFGPRGGNRTSEPAGDVKTLHAKIGELTLENDS</sequence>
<reference evidence="1 5" key="2">
    <citation type="submission" date="2016-11" db="EMBL/GenBank/DDBJ databases">
        <title>Complete Genome Sequence of Bradyrhizobium sp. strain J5, an isolated from soybean nodule in Hokkaido.</title>
        <authorList>
            <person name="Kanehara K."/>
        </authorList>
    </citation>
    <scope>NUCLEOTIDE SEQUENCE [LARGE SCALE GENOMIC DNA]</scope>
    <source>
        <strain evidence="1 5">J5</strain>
    </source>
</reference>
<reference evidence="2 4" key="1">
    <citation type="submission" date="2014-09" db="EMBL/GenBank/DDBJ databases">
        <title>Draft genome of Bradyrhizobium japonicum Is-34.</title>
        <authorList>
            <person name="Tsurumaru H."/>
            <person name="Yamakawa T."/>
            <person name="Hashimoto S."/>
            <person name="Okizaki K."/>
            <person name="Kanesaki Y."/>
            <person name="Yoshikawa H."/>
            <person name="Yajima S."/>
        </authorList>
    </citation>
    <scope>NUCLEOTIDE SEQUENCE [LARGE SCALE GENOMIC DNA]</scope>
    <source>
        <strain evidence="2 4">Is-34</strain>
    </source>
</reference>
<dbReference type="EMBL" id="JBEPTQ010000002">
    <property type="protein sequence ID" value="MET4725168.1"/>
    <property type="molecule type" value="Genomic_DNA"/>
</dbReference>
<evidence type="ECO:0000313" key="4">
    <source>
        <dbReference type="Proteomes" id="UP000030377"/>
    </source>
</evidence>
<keyword evidence="6" id="KW-1185">Reference proteome</keyword>
<dbReference type="GO" id="GO:0043565">
    <property type="term" value="F:sequence-specific DNA binding"/>
    <property type="evidence" value="ECO:0007669"/>
    <property type="project" value="InterPro"/>
</dbReference>
<reference evidence="3 6" key="3">
    <citation type="submission" date="2024-06" db="EMBL/GenBank/DDBJ databases">
        <title>Genomic Encyclopedia of Type Strains, Phase V (KMG-V): Genome sequencing to study the core and pangenomes of soil and plant-associated prokaryotes.</title>
        <authorList>
            <person name="Whitman W."/>
        </authorList>
    </citation>
    <scope>NUCLEOTIDE SEQUENCE [LARGE SCALE GENOMIC DNA]</scope>
    <source>
        <strain evidence="3 6">USDA 160</strain>
    </source>
</reference>
<evidence type="ECO:0000313" key="1">
    <source>
        <dbReference type="EMBL" id="APG15322.1"/>
    </source>
</evidence>
<proteinExistence type="predicted"/>
<organism evidence="2 4">
    <name type="scientific">Bradyrhizobium japonicum</name>
    <dbReference type="NCBI Taxonomy" id="375"/>
    <lineage>
        <taxon>Bacteria</taxon>
        <taxon>Pseudomonadati</taxon>
        <taxon>Pseudomonadota</taxon>
        <taxon>Alphaproteobacteria</taxon>
        <taxon>Hyphomicrobiales</taxon>
        <taxon>Nitrobacteraceae</taxon>
        <taxon>Bradyrhizobium</taxon>
    </lineage>
</organism>
<dbReference type="SUPFAM" id="SSF48295">
    <property type="entry name" value="TrpR-like"/>
    <property type="match status" value="1"/>
</dbReference>
<dbReference type="InterPro" id="IPR010921">
    <property type="entry name" value="Trp_repressor/repl_initiator"/>
</dbReference>
<dbReference type="Proteomes" id="UP000030377">
    <property type="component" value="Unassembled WGS sequence"/>
</dbReference>
<dbReference type="AlphaFoldDB" id="A0A0A3XIC3"/>
<evidence type="ECO:0000313" key="3">
    <source>
        <dbReference type="EMBL" id="MET4725168.1"/>
    </source>
</evidence>
<evidence type="ECO:0000313" key="2">
    <source>
        <dbReference type="EMBL" id="KGT72984.1"/>
    </source>
</evidence>
<dbReference type="PATRIC" id="fig|375.37.peg.8653"/>
<name>A0A0A3XIC3_BRAJP</name>
<protein>
    <submittedName>
        <fullName evidence="2">Transposase</fullName>
    </submittedName>
</protein>